<gene>
    <name evidence="1" type="ORF">K9V48_27320</name>
</gene>
<name>A0ABS7UZQ7_9BACI</name>
<dbReference type="RefSeq" id="WP_224142215.1">
    <property type="nucleotide sequence ID" value="NZ_JAIQUM010000161.1"/>
</dbReference>
<keyword evidence="2" id="KW-1185">Reference proteome</keyword>
<sequence length="50" mass="5913">MIKSISFHSFRRHYSLDVVLFNLAIMLSNLANTSRKNENNREILTFPLLF</sequence>
<proteinExistence type="predicted"/>
<evidence type="ECO:0000313" key="1">
    <source>
        <dbReference type="EMBL" id="MBZ5753818.1"/>
    </source>
</evidence>
<protein>
    <recommendedName>
        <fullName evidence="3">Transposase</fullName>
    </recommendedName>
</protein>
<evidence type="ECO:0000313" key="2">
    <source>
        <dbReference type="Proteomes" id="UP001165287"/>
    </source>
</evidence>
<comment type="caution">
    <text evidence="1">The sequence shown here is derived from an EMBL/GenBank/DDBJ whole genome shotgun (WGS) entry which is preliminary data.</text>
</comment>
<dbReference type="Proteomes" id="UP001165287">
    <property type="component" value="Unassembled WGS sequence"/>
</dbReference>
<accession>A0ABS7UZQ7</accession>
<reference evidence="1" key="1">
    <citation type="submission" date="2024-05" db="EMBL/GenBank/DDBJ databases">
        <title>Metabacillus sp. nov., isolated from the rhizosphere soil of tomato plants.</title>
        <authorList>
            <person name="Ma R."/>
        </authorList>
    </citation>
    <scope>NUCLEOTIDE SEQUENCE</scope>
    <source>
        <strain evidence="1">DBTR6</strain>
    </source>
</reference>
<dbReference type="EMBL" id="JAIQUM010000161">
    <property type="protein sequence ID" value="MBZ5753818.1"/>
    <property type="molecule type" value="Genomic_DNA"/>
</dbReference>
<evidence type="ECO:0008006" key="3">
    <source>
        <dbReference type="Google" id="ProtNLM"/>
    </source>
</evidence>
<organism evidence="1 2">
    <name type="scientific">Metabacillus rhizolycopersici</name>
    <dbReference type="NCBI Taxonomy" id="2875709"/>
    <lineage>
        <taxon>Bacteria</taxon>
        <taxon>Bacillati</taxon>
        <taxon>Bacillota</taxon>
        <taxon>Bacilli</taxon>
        <taxon>Bacillales</taxon>
        <taxon>Bacillaceae</taxon>
        <taxon>Metabacillus</taxon>
    </lineage>
</organism>